<organism evidence="1">
    <name type="scientific">Anguilla anguilla</name>
    <name type="common">European freshwater eel</name>
    <name type="synonym">Muraena anguilla</name>
    <dbReference type="NCBI Taxonomy" id="7936"/>
    <lineage>
        <taxon>Eukaryota</taxon>
        <taxon>Metazoa</taxon>
        <taxon>Chordata</taxon>
        <taxon>Craniata</taxon>
        <taxon>Vertebrata</taxon>
        <taxon>Euteleostomi</taxon>
        <taxon>Actinopterygii</taxon>
        <taxon>Neopterygii</taxon>
        <taxon>Teleostei</taxon>
        <taxon>Anguilliformes</taxon>
        <taxon>Anguillidae</taxon>
        <taxon>Anguilla</taxon>
    </lineage>
</organism>
<protein>
    <submittedName>
        <fullName evidence="1">Uncharacterized protein</fullName>
    </submittedName>
</protein>
<accession>A0A0E9XU12</accession>
<reference evidence="1" key="1">
    <citation type="submission" date="2014-11" db="EMBL/GenBank/DDBJ databases">
        <authorList>
            <person name="Amaro Gonzalez C."/>
        </authorList>
    </citation>
    <scope>NUCLEOTIDE SEQUENCE</scope>
</reference>
<proteinExistence type="predicted"/>
<evidence type="ECO:0000313" key="1">
    <source>
        <dbReference type="EMBL" id="JAI05892.1"/>
    </source>
</evidence>
<dbReference type="AlphaFoldDB" id="A0A0E9XU12"/>
<dbReference type="EMBL" id="GBXM01002686">
    <property type="protein sequence ID" value="JAI05892.1"/>
    <property type="molecule type" value="Transcribed_RNA"/>
</dbReference>
<reference evidence="1" key="2">
    <citation type="journal article" date="2015" name="Fish Shellfish Immunol.">
        <title>Early steps in the European eel (Anguilla anguilla)-Vibrio vulnificus interaction in the gills: Role of the RtxA13 toxin.</title>
        <authorList>
            <person name="Callol A."/>
            <person name="Pajuelo D."/>
            <person name="Ebbesson L."/>
            <person name="Teles M."/>
            <person name="MacKenzie S."/>
            <person name="Amaro C."/>
        </authorList>
    </citation>
    <scope>NUCLEOTIDE SEQUENCE</scope>
</reference>
<sequence length="31" mass="3643">MPTPYKRTQPRKSHECTRASCTLRCKSTTHH</sequence>
<name>A0A0E9XU12_ANGAN</name>